<sequence length="64" mass="7520">MKGSLFQRMLFLLYCLRGLKKVTMVVKMVSFLMGFHEPGSRLRFLIKLLILIWLSTLNVLKSIF</sequence>
<protein>
    <submittedName>
        <fullName evidence="1">Uncharacterized protein</fullName>
    </submittedName>
</protein>
<proteinExistence type="predicted"/>
<dbReference type="AlphaFoldDB" id="A0A7J9D195"/>
<accession>A0A7J9D195</accession>
<comment type="caution">
    <text evidence="1">The sequence shown here is derived from an EMBL/GenBank/DDBJ whole genome shotgun (WGS) entry which is preliminary data.</text>
</comment>
<dbReference type="EMBL" id="JABEZY010262064">
    <property type="protein sequence ID" value="MBA0754492.1"/>
    <property type="molecule type" value="Genomic_DNA"/>
</dbReference>
<organism evidence="1 2">
    <name type="scientific">Gossypium gossypioides</name>
    <name type="common">Mexican cotton</name>
    <name type="synonym">Selera gossypioides</name>
    <dbReference type="NCBI Taxonomy" id="34282"/>
    <lineage>
        <taxon>Eukaryota</taxon>
        <taxon>Viridiplantae</taxon>
        <taxon>Streptophyta</taxon>
        <taxon>Embryophyta</taxon>
        <taxon>Tracheophyta</taxon>
        <taxon>Spermatophyta</taxon>
        <taxon>Magnoliopsida</taxon>
        <taxon>eudicotyledons</taxon>
        <taxon>Gunneridae</taxon>
        <taxon>Pentapetalae</taxon>
        <taxon>rosids</taxon>
        <taxon>malvids</taxon>
        <taxon>Malvales</taxon>
        <taxon>Malvaceae</taxon>
        <taxon>Malvoideae</taxon>
        <taxon>Gossypium</taxon>
    </lineage>
</organism>
<reference evidence="1 2" key="1">
    <citation type="journal article" date="2019" name="Genome Biol. Evol.">
        <title>Insights into the evolution of the New World diploid cottons (Gossypium, subgenus Houzingenia) based on genome sequencing.</title>
        <authorList>
            <person name="Grover C.E."/>
            <person name="Arick M.A. 2nd"/>
            <person name="Thrash A."/>
            <person name="Conover J.L."/>
            <person name="Sanders W.S."/>
            <person name="Peterson D.G."/>
            <person name="Frelichowski J.E."/>
            <person name="Scheffler J.A."/>
            <person name="Scheffler B.E."/>
            <person name="Wendel J.F."/>
        </authorList>
    </citation>
    <scope>NUCLEOTIDE SEQUENCE [LARGE SCALE GENOMIC DNA]</scope>
    <source>
        <strain evidence="1">5</strain>
        <tissue evidence="1">Leaf</tissue>
    </source>
</reference>
<name>A0A7J9D195_GOSGO</name>
<keyword evidence="2" id="KW-1185">Reference proteome</keyword>
<evidence type="ECO:0000313" key="2">
    <source>
        <dbReference type="Proteomes" id="UP000593579"/>
    </source>
</evidence>
<evidence type="ECO:0000313" key="1">
    <source>
        <dbReference type="EMBL" id="MBA0754492.1"/>
    </source>
</evidence>
<dbReference type="Proteomes" id="UP000593579">
    <property type="component" value="Unassembled WGS sequence"/>
</dbReference>
<gene>
    <name evidence="1" type="ORF">Gogos_020185</name>
</gene>